<keyword evidence="8" id="KW-0498">Mitosis</keyword>
<feature type="transmembrane region" description="Helical" evidence="12">
    <location>
        <begin position="91"/>
        <end position="113"/>
    </location>
</feature>
<dbReference type="Pfam" id="PF05786">
    <property type="entry name" value="Cnd2"/>
    <property type="match status" value="1"/>
</dbReference>
<dbReference type="GO" id="GO:0005737">
    <property type="term" value="C:cytoplasm"/>
    <property type="evidence" value="ECO:0007669"/>
    <property type="project" value="UniProtKB-SubCell"/>
</dbReference>
<evidence type="ECO:0000256" key="8">
    <source>
        <dbReference type="ARBA" id="ARBA00022776"/>
    </source>
</evidence>
<comment type="similarity">
    <text evidence="3">Belongs to the CND2 (condensin subunit 2) family.</text>
</comment>
<proteinExistence type="inferred from homology"/>
<feature type="region of interest" description="Disordered" evidence="11">
    <location>
        <begin position="473"/>
        <end position="531"/>
    </location>
</feature>
<evidence type="ECO:0000256" key="5">
    <source>
        <dbReference type="ARBA" id="ARBA00022454"/>
    </source>
</evidence>
<dbReference type="GO" id="GO:0007076">
    <property type="term" value="P:mitotic chromosome condensation"/>
    <property type="evidence" value="ECO:0007669"/>
    <property type="project" value="InterPro"/>
</dbReference>
<keyword evidence="14" id="KW-1185">Reference proteome</keyword>
<evidence type="ECO:0000256" key="12">
    <source>
        <dbReference type="SAM" id="Phobius"/>
    </source>
</evidence>
<keyword evidence="5" id="KW-0158">Chromosome</keyword>
<sequence length="672" mass="76376">MRFYKRGVRRSLLPVNGLASKDSSVAESPDHEDHDDEAERRERIRVRLSNTSFSADKRKSVGGIGGMSNEQIAHHYSDCIRLSAENDNKYYWFWCLSEVTIVPKGSVILVTFFPCSFFQKITSKNAFSLKLIDMLSQMMQDKQTNNFQVKRKGGMILNEEENLKENKIGLLKVYHDPDPVYLRDIINSLNIPHEENYLTAYHNKESDSFKWLIQPDSKLEEFTEEEQRKEKSTPIETLEWWKEELDASPQLPICSHFNTFSYNEWDLNKSGPGETFSNHIQENDLAFDAEAVPSQMDESFGIEEFNADQENYDEDGDRLGMMPSLVSLGTVRTVGADAQRRFSTSSLLTHVSTKTLEYSFFANTVNLRAWAGPGHWKMKSNKAPSITSAADPGEVKKRKKSGVKKKLSCGLLELTYEDDFYAKVNPSKHGSSKIILKKGNAHSLTLPKDYHIDPSKQFMDMVRNPLDKIPWRWRNTSGDQPETLSDEEGALNYNYSNPNDEEFCTSIHEEGGGEGGEIDEGMEDDGLPSSQEEFAGENLLPVPYRVENIELTVPKRDKRMNMRKLKAATWAILTDAEHVDKPTIAMGMEWADHLPNSMTRKMSFPNLYKELLDKLPSKMSSNLSVALSFVCLLHLANEKILSLSNTDSGEVIIQQGTVCTFPTLAQEIMRFS</sequence>
<organism evidence="13">
    <name type="scientific">Darwinula stevensoni</name>
    <dbReference type="NCBI Taxonomy" id="69355"/>
    <lineage>
        <taxon>Eukaryota</taxon>
        <taxon>Metazoa</taxon>
        <taxon>Ecdysozoa</taxon>
        <taxon>Arthropoda</taxon>
        <taxon>Crustacea</taxon>
        <taxon>Oligostraca</taxon>
        <taxon>Ostracoda</taxon>
        <taxon>Podocopa</taxon>
        <taxon>Podocopida</taxon>
        <taxon>Darwinulocopina</taxon>
        <taxon>Darwinuloidea</taxon>
        <taxon>Darwinulidae</taxon>
        <taxon>Darwinula</taxon>
    </lineage>
</organism>
<dbReference type="EMBL" id="CAJPEV010002933">
    <property type="protein sequence ID" value="CAG0898467.1"/>
    <property type="molecule type" value="Genomic_DNA"/>
</dbReference>
<feature type="region of interest" description="Disordered" evidence="11">
    <location>
        <begin position="19"/>
        <end position="40"/>
    </location>
</feature>
<feature type="compositionally biased region" description="Polar residues" evidence="11">
    <location>
        <begin position="474"/>
        <end position="483"/>
    </location>
</feature>
<feature type="compositionally biased region" description="Acidic residues" evidence="11">
    <location>
        <begin position="516"/>
        <end position="526"/>
    </location>
</feature>
<evidence type="ECO:0000256" key="6">
    <source>
        <dbReference type="ARBA" id="ARBA00022490"/>
    </source>
</evidence>
<keyword evidence="12" id="KW-0812">Transmembrane</keyword>
<evidence type="ECO:0000256" key="3">
    <source>
        <dbReference type="ARBA" id="ARBA00009471"/>
    </source>
</evidence>
<evidence type="ECO:0000313" key="14">
    <source>
        <dbReference type="Proteomes" id="UP000677054"/>
    </source>
</evidence>
<dbReference type="AlphaFoldDB" id="A0A7R9FQ22"/>
<dbReference type="PANTHER" id="PTHR13108:SF9">
    <property type="entry name" value="CONDENSIN COMPLEX SUBUNIT 2"/>
    <property type="match status" value="1"/>
</dbReference>
<evidence type="ECO:0000256" key="2">
    <source>
        <dbReference type="ARBA" id="ARBA00004496"/>
    </source>
</evidence>
<dbReference type="OrthoDB" id="362021at2759"/>
<dbReference type="GO" id="GO:0003682">
    <property type="term" value="F:chromatin binding"/>
    <property type="evidence" value="ECO:0007669"/>
    <property type="project" value="TreeGrafter"/>
</dbReference>
<evidence type="ECO:0000256" key="4">
    <source>
        <dbReference type="ARBA" id="ARBA00016065"/>
    </source>
</evidence>
<dbReference type="PANTHER" id="PTHR13108">
    <property type="entry name" value="CONDENSIN COMPLEX SUBUNIT 2"/>
    <property type="match status" value="1"/>
</dbReference>
<dbReference type="GO" id="GO:0000796">
    <property type="term" value="C:condensin complex"/>
    <property type="evidence" value="ECO:0007669"/>
    <property type="project" value="InterPro"/>
</dbReference>
<keyword evidence="12" id="KW-0472">Membrane</keyword>
<protein>
    <recommendedName>
        <fullName evidence="4">Condensin complex subunit 2</fullName>
    </recommendedName>
</protein>
<keyword evidence="7" id="KW-0132">Cell division</keyword>
<evidence type="ECO:0000256" key="10">
    <source>
        <dbReference type="ARBA" id="ARBA00023306"/>
    </source>
</evidence>
<evidence type="ECO:0000313" key="13">
    <source>
        <dbReference type="EMBL" id="CAD7250570.1"/>
    </source>
</evidence>
<keyword evidence="10" id="KW-0131">Cell cycle</keyword>
<dbReference type="Proteomes" id="UP000677054">
    <property type="component" value="Unassembled WGS sequence"/>
</dbReference>
<name>A0A7R9FQ22_9CRUS</name>
<feature type="compositionally biased region" description="Basic and acidic residues" evidence="11">
    <location>
        <begin position="28"/>
        <end position="40"/>
    </location>
</feature>
<evidence type="ECO:0000256" key="9">
    <source>
        <dbReference type="ARBA" id="ARBA00023067"/>
    </source>
</evidence>
<evidence type="ECO:0000256" key="7">
    <source>
        <dbReference type="ARBA" id="ARBA00022618"/>
    </source>
</evidence>
<keyword evidence="9" id="KW-0226">DNA condensation</keyword>
<dbReference type="EMBL" id="LR902450">
    <property type="protein sequence ID" value="CAD7250570.1"/>
    <property type="molecule type" value="Genomic_DNA"/>
</dbReference>
<keyword evidence="12" id="KW-1133">Transmembrane helix</keyword>
<evidence type="ECO:0000256" key="11">
    <source>
        <dbReference type="SAM" id="MobiDB-lite"/>
    </source>
</evidence>
<keyword evidence="6" id="KW-0963">Cytoplasm</keyword>
<accession>A0A7R9FQ22</accession>
<gene>
    <name evidence="13" type="ORF">DSTB1V02_LOCUS10342</name>
</gene>
<dbReference type="InterPro" id="IPR022816">
    <property type="entry name" value="Condensin_barren_su2"/>
</dbReference>
<comment type="subcellular location">
    <subcellularLocation>
        <location evidence="1">Chromosome</location>
    </subcellularLocation>
    <subcellularLocation>
        <location evidence="2">Cytoplasm</location>
    </subcellularLocation>
</comment>
<evidence type="ECO:0000256" key="1">
    <source>
        <dbReference type="ARBA" id="ARBA00004286"/>
    </source>
</evidence>
<dbReference type="GO" id="GO:0051301">
    <property type="term" value="P:cell division"/>
    <property type="evidence" value="ECO:0007669"/>
    <property type="project" value="UniProtKB-KW"/>
</dbReference>
<reference evidence="13" key="1">
    <citation type="submission" date="2020-11" db="EMBL/GenBank/DDBJ databases">
        <authorList>
            <person name="Tran Van P."/>
        </authorList>
    </citation>
    <scope>NUCLEOTIDE SEQUENCE</scope>
</reference>